<dbReference type="Proteomes" id="UP000289340">
    <property type="component" value="Chromosome 15"/>
</dbReference>
<dbReference type="SMART" id="SM00336">
    <property type="entry name" value="BBOX"/>
    <property type="match status" value="1"/>
</dbReference>
<dbReference type="InterPro" id="IPR049808">
    <property type="entry name" value="CONSTANS-like_Bbox1"/>
</dbReference>
<dbReference type="CDD" id="cd19821">
    <property type="entry name" value="Bbox1_BBX-like"/>
    <property type="match status" value="1"/>
</dbReference>
<dbReference type="GO" id="GO:0006355">
    <property type="term" value="P:regulation of DNA-templated transcription"/>
    <property type="evidence" value="ECO:0007669"/>
    <property type="project" value="TreeGrafter"/>
</dbReference>
<keyword evidence="8" id="KW-1185">Reference proteome</keyword>
<reference evidence="7 8" key="2">
    <citation type="submission" date="2018-09" db="EMBL/GenBank/DDBJ databases">
        <title>A high-quality reference genome of wild soybean provides a powerful tool to mine soybean genomes.</title>
        <authorList>
            <person name="Xie M."/>
            <person name="Chung C.Y.L."/>
            <person name="Li M.-W."/>
            <person name="Wong F.-L."/>
            <person name="Chan T.-F."/>
            <person name="Lam H.-M."/>
        </authorList>
    </citation>
    <scope>NUCLEOTIDE SEQUENCE [LARGE SCALE GENOMIC DNA]</scope>
    <source>
        <strain evidence="8">cv. W05</strain>
        <tissue evidence="7">Hypocotyl of etiolated seedlings</tissue>
    </source>
</reference>
<evidence type="ECO:0000313" key="6">
    <source>
        <dbReference type="EMBL" id="KHN16247.1"/>
    </source>
</evidence>
<keyword evidence="3" id="KW-0862">Zinc</keyword>
<evidence type="ECO:0000313" key="7">
    <source>
        <dbReference type="EMBL" id="RZB66042.1"/>
    </source>
</evidence>
<dbReference type="PANTHER" id="PTHR31874">
    <property type="entry name" value="CCT MOTIF FAMILY PROTEIN, EXPRESSED"/>
    <property type="match status" value="1"/>
</dbReference>
<dbReference type="EMBL" id="QZWG01000015">
    <property type="protein sequence ID" value="RZB66042.1"/>
    <property type="molecule type" value="Genomic_DNA"/>
</dbReference>
<dbReference type="Proteomes" id="UP000053555">
    <property type="component" value="Unassembled WGS sequence"/>
</dbReference>
<organism evidence="6">
    <name type="scientific">Glycine soja</name>
    <name type="common">Wild soybean</name>
    <dbReference type="NCBI Taxonomy" id="3848"/>
    <lineage>
        <taxon>Eukaryota</taxon>
        <taxon>Viridiplantae</taxon>
        <taxon>Streptophyta</taxon>
        <taxon>Embryophyta</taxon>
        <taxon>Tracheophyta</taxon>
        <taxon>Spermatophyta</taxon>
        <taxon>Magnoliopsida</taxon>
        <taxon>eudicotyledons</taxon>
        <taxon>Gunneridae</taxon>
        <taxon>Pentapetalae</taxon>
        <taxon>rosids</taxon>
        <taxon>fabids</taxon>
        <taxon>Fabales</taxon>
        <taxon>Fabaceae</taxon>
        <taxon>Papilionoideae</taxon>
        <taxon>50 kb inversion clade</taxon>
        <taxon>NPAAA clade</taxon>
        <taxon>indigoferoid/millettioid clade</taxon>
        <taxon>Phaseoleae</taxon>
        <taxon>Glycine</taxon>
        <taxon>Glycine subgen. Soja</taxon>
    </lineage>
</organism>
<keyword evidence="1" id="KW-0479">Metal-binding</keyword>
<dbReference type="GO" id="GO:0005634">
    <property type="term" value="C:nucleus"/>
    <property type="evidence" value="ECO:0007669"/>
    <property type="project" value="TreeGrafter"/>
</dbReference>
<proteinExistence type="predicted"/>
<accession>A0A0B2Q905</accession>
<evidence type="ECO:0000313" key="8">
    <source>
        <dbReference type="Proteomes" id="UP000289340"/>
    </source>
</evidence>
<dbReference type="InterPro" id="IPR052453">
    <property type="entry name" value="CONSTANS-like_ZF"/>
</dbReference>
<evidence type="ECO:0000256" key="4">
    <source>
        <dbReference type="SAM" id="MobiDB-lite"/>
    </source>
</evidence>
<gene>
    <name evidence="7" type="ORF">D0Y65_041912</name>
    <name evidence="6" type="ORF">glysoja_047781</name>
</gene>
<feature type="domain" description="B box-type" evidence="5">
    <location>
        <begin position="10"/>
        <end position="57"/>
    </location>
</feature>
<feature type="region of interest" description="Disordered" evidence="4">
    <location>
        <begin position="59"/>
        <end position="80"/>
    </location>
</feature>
<dbReference type="PANTHER" id="PTHR31874:SF55">
    <property type="entry name" value="ZINC FINGER PROTEIN CONSTANS-LIKE 7"/>
    <property type="match status" value="1"/>
</dbReference>
<name>A0A0B2Q905_GLYSO</name>
<evidence type="ECO:0000256" key="3">
    <source>
        <dbReference type="ARBA" id="ARBA00022833"/>
    </source>
</evidence>
<dbReference type="EMBL" id="KN660605">
    <property type="protein sequence ID" value="KHN16247.1"/>
    <property type="molecule type" value="Genomic_DNA"/>
</dbReference>
<dbReference type="AlphaFoldDB" id="A0A0B2Q905"/>
<evidence type="ECO:0000256" key="2">
    <source>
        <dbReference type="ARBA" id="ARBA00022771"/>
    </source>
</evidence>
<dbReference type="InterPro" id="IPR000315">
    <property type="entry name" value="Znf_B-box"/>
</dbReference>
<sequence>MKVAGALGAKTALACDSCVSRRPRWFCAADDAFLCHASNTLVHSANQLASTHERAQLQTASSKVMTNTTHGWHSGFTSKARTPRHNREEYRLIFWTKLS</sequence>
<evidence type="ECO:0000259" key="5">
    <source>
        <dbReference type="SMART" id="SM00336"/>
    </source>
</evidence>
<protein>
    <submittedName>
        <fullName evidence="6">Zinc finger protein CONSTANS-LIKE 16</fullName>
    </submittedName>
</protein>
<dbReference type="GO" id="GO:0008270">
    <property type="term" value="F:zinc ion binding"/>
    <property type="evidence" value="ECO:0007669"/>
    <property type="project" value="UniProtKB-KW"/>
</dbReference>
<reference evidence="6" key="1">
    <citation type="submission" date="2014-07" db="EMBL/GenBank/DDBJ databases">
        <title>Identification of a novel salt tolerance gene in wild soybean by whole-genome sequencing.</title>
        <authorList>
            <person name="Lam H.-M."/>
            <person name="Qi X."/>
            <person name="Li M.-W."/>
            <person name="Liu X."/>
            <person name="Xie M."/>
            <person name="Ni M."/>
            <person name="Xu X."/>
        </authorList>
    </citation>
    <scope>NUCLEOTIDE SEQUENCE [LARGE SCALE GENOMIC DNA]</scope>
    <source>
        <tissue evidence="6">Root</tissue>
    </source>
</reference>
<keyword evidence="2" id="KW-0863">Zinc-finger</keyword>
<evidence type="ECO:0000256" key="1">
    <source>
        <dbReference type="ARBA" id="ARBA00022723"/>
    </source>
</evidence>